<feature type="compositionally biased region" description="Polar residues" evidence="2">
    <location>
        <begin position="302"/>
        <end position="323"/>
    </location>
</feature>
<feature type="repeat" description="ANK" evidence="1">
    <location>
        <begin position="67"/>
        <end position="102"/>
    </location>
</feature>
<dbReference type="SUPFAM" id="SSF48403">
    <property type="entry name" value="Ankyrin repeat"/>
    <property type="match status" value="1"/>
</dbReference>
<dbReference type="InterPro" id="IPR034998">
    <property type="entry name" value="ANKLE1"/>
</dbReference>
<reference evidence="4 5" key="2">
    <citation type="submission" date="2019-04" db="EMBL/GenBank/DDBJ databases">
        <title>The genome sequence of big-headed turtle.</title>
        <authorList>
            <person name="Gong S."/>
        </authorList>
    </citation>
    <scope>NUCLEOTIDE SEQUENCE [LARGE SCALE GENOMIC DNA]</scope>
    <source>
        <strain evidence="4">DO16091913</strain>
        <tissue evidence="4">Muscle</tissue>
    </source>
</reference>
<dbReference type="Pfam" id="PF12796">
    <property type="entry name" value="Ank_2"/>
    <property type="match status" value="1"/>
</dbReference>
<evidence type="ECO:0000259" key="3">
    <source>
        <dbReference type="PROSITE" id="PS50954"/>
    </source>
</evidence>
<dbReference type="EMBL" id="QXTE01000096">
    <property type="protein sequence ID" value="TFK06572.1"/>
    <property type="molecule type" value="Genomic_DNA"/>
</dbReference>
<dbReference type="CDD" id="cd10454">
    <property type="entry name" value="GIY-YIG_COG3680_Meta"/>
    <property type="match status" value="1"/>
</dbReference>
<dbReference type="GO" id="GO:0005737">
    <property type="term" value="C:cytoplasm"/>
    <property type="evidence" value="ECO:0007669"/>
    <property type="project" value="TreeGrafter"/>
</dbReference>
<accession>A0A4D9EGQ5</accession>
<feature type="region of interest" description="Disordered" evidence="2">
    <location>
        <begin position="1"/>
        <end position="29"/>
    </location>
</feature>
<feature type="compositionally biased region" description="Basic and acidic residues" evidence="2">
    <location>
        <begin position="1076"/>
        <end position="1088"/>
    </location>
</feature>
<reference evidence="4 5" key="1">
    <citation type="submission" date="2019-04" db="EMBL/GenBank/DDBJ databases">
        <title>Draft genome of the big-headed turtle Platysternon megacephalum.</title>
        <authorList>
            <person name="Gong S."/>
        </authorList>
    </citation>
    <scope>NUCLEOTIDE SEQUENCE [LARGE SCALE GENOMIC DNA]</scope>
    <source>
        <strain evidence="4">DO16091913</strain>
        <tissue evidence="4">Muscle</tissue>
    </source>
</reference>
<dbReference type="InterPro" id="IPR036770">
    <property type="entry name" value="Ankyrin_rpt-contain_sf"/>
</dbReference>
<dbReference type="OrthoDB" id="1601181at2759"/>
<dbReference type="STRING" id="55544.A0A4D9EGQ5"/>
<keyword evidence="1" id="KW-0040">ANK repeat</keyword>
<keyword evidence="4" id="KW-0808">Transferase</keyword>
<dbReference type="GO" id="GO:0005654">
    <property type="term" value="C:nucleoplasm"/>
    <property type="evidence" value="ECO:0007669"/>
    <property type="project" value="TreeGrafter"/>
</dbReference>
<gene>
    <name evidence="4" type="ORF">DR999_PMT10888</name>
</gene>
<feature type="region of interest" description="Disordered" evidence="2">
    <location>
        <begin position="965"/>
        <end position="1040"/>
    </location>
</feature>
<dbReference type="InterPro" id="IPR003887">
    <property type="entry name" value="LEM_dom"/>
</dbReference>
<organism evidence="4 5">
    <name type="scientific">Platysternon megacephalum</name>
    <name type="common">big-headed turtle</name>
    <dbReference type="NCBI Taxonomy" id="55544"/>
    <lineage>
        <taxon>Eukaryota</taxon>
        <taxon>Metazoa</taxon>
        <taxon>Chordata</taxon>
        <taxon>Craniata</taxon>
        <taxon>Vertebrata</taxon>
        <taxon>Euteleostomi</taxon>
        <taxon>Archelosauria</taxon>
        <taxon>Testudinata</taxon>
        <taxon>Testudines</taxon>
        <taxon>Cryptodira</taxon>
        <taxon>Durocryptodira</taxon>
        <taxon>Testudinoidea</taxon>
        <taxon>Platysternidae</taxon>
        <taxon>Platysternon</taxon>
    </lineage>
</organism>
<dbReference type="GO" id="GO:0000712">
    <property type="term" value="P:resolution of meiotic recombination intermediates"/>
    <property type="evidence" value="ECO:0007669"/>
    <property type="project" value="TreeGrafter"/>
</dbReference>
<feature type="repeat" description="ANK" evidence="1">
    <location>
        <begin position="103"/>
        <end position="135"/>
    </location>
</feature>
<dbReference type="Pfam" id="PF03020">
    <property type="entry name" value="LEM"/>
    <property type="match status" value="1"/>
</dbReference>
<proteinExistence type="predicted"/>
<feature type="compositionally biased region" description="Low complexity" evidence="2">
    <location>
        <begin position="1014"/>
        <end position="1025"/>
    </location>
</feature>
<evidence type="ECO:0000313" key="5">
    <source>
        <dbReference type="Proteomes" id="UP000297703"/>
    </source>
</evidence>
<dbReference type="GO" id="GO:0016740">
    <property type="term" value="F:transferase activity"/>
    <property type="evidence" value="ECO:0007669"/>
    <property type="project" value="UniProtKB-KW"/>
</dbReference>
<dbReference type="PANTHER" id="PTHR46427">
    <property type="entry name" value="ANKYRIN REPEAT AND LEM DOMAIN-CONTAINING PROTEIN 1"/>
    <property type="match status" value="1"/>
</dbReference>
<sequence length="1475" mass="157731">MAGGGDRPGVRMRGGERVPPSQPGAGMSRAGPAVLAARLCEALHGEEAPVVEALLRQGADPNLVLPEGIAAIHLAAGKERESGVRCLKLILQYGGNPNARSVEELTPLHVAASWGCYKCLKLLLRNGGDPNLEDQDGNRAIDLALEQGNKMCVQILQGFQHAWLPEEADGANKHTFCHEGLRNAESFLSVLTDDCTETGIISRLSEAWDDPGPLSSTQKCLPDGSPSNSGLGVTFNNAAAADANGRLSCIPGNLQDHPCCSVSPSTLAFCAYSHPGRSQGPATLSDNGPCSRLGLPQPVLSSTCLSASNEPRELTSSLTTTQGLPGDEASASPSSETDDSLTPPGPEDTTDSGHGLSSQPVPGQDESISKEPVIFSQSQRCSMSHAARARRSVSFCESPKMFPLRNDGNWKESPSGPRCNPRVSAANGTLGLSRLSDFLDLEMLGKVNGQEGLDVTSPDHVYLFCRANSTAICDLEKTVMDPAFLARTHTNADSPYAAGQVLSRSSESGSSQYSSCDSDCYVSAADASDHSELKKCLEGNEGCTGGDTQCCSSSLCAGDGSADSNNAGSKDGSSRVHLGKQLMASTGGQSCEKLVEMPSAVEAVMQHGPPSGSQNTEIAGGRHLYASSEASHISRDGFGLTSAGKPASELCTCGTAHESLKDTGVSSPSQELQAECVSHKQNGRGSNILSTQEPHQLTPADDAVEEAGPREAAASVNYRQIIADWKLQGKLKGMLLSTDSSLSARTELTSSQWVARIADIQEWDPSANGSDPEMPDTVLLGGATGGTPDMGTPGGDMEDNNREEEMNGSPFRGRSVKSPSLSSEADTLVIQHLASPADGSGEDELSHLNEKQKMLPTSSVISPLLQLRPRPCHVTPRTKSRLTSAARDSSSSSSLFEETLEMPRRPRRIRSPPGMRWMPVAPAACLEGNTAGESWVAQGGENASCWEAEETNDLDDTEIIAKATSYSGSSAGDNSYPDASPTVLLDSDGGTDEQSLSGNKGKAEPGAACHPGLPSSDTDNPPSDSMWLTEDGESDCTDPTRQVALTRPLGATAFSQAESDAANEEGGRVLPSACPQEEHRQPQLDAKRQPGPSRVSFSRLSSRRPSQATSATDHPSGRLSPVPDSCSQDFPLSPGGRPVNLSAREPVEYLYMDEEEGYALIERHVPCTDDASVLADTTSSDDTIVYDWRAYQSKLAEQASKENQPPQCKSPMATSKLHLLSDEALIRKLRNLGANPGPITGLTRKFYLQLLDKLMKDPNAQTRKRSAGHSPELASALETFQIPDCKDEEMALSRQFDQPDKNRKWREGVLKSSFNYLLLDPRVTQNLPFRCHHLSQADCFRTFVSAIFYVGKGKRSRPYSHLYQALTHYKGGKKQACPKVQHILDIWAGGQGVISVHCFQNVIPVEAYTREACLVDAIGLKMLTNQKKGNYYGVVASWPMKRRRCLGIHMLHRAMQIFLAEGERQLRPADLQIGQ</sequence>
<dbReference type="CDD" id="cd12934">
    <property type="entry name" value="LEM"/>
    <property type="match status" value="1"/>
</dbReference>
<feature type="region of interest" description="Disordered" evidence="2">
    <location>
        <begin position="302"/>
        <end position="368"/>
    </location>
</feature>
<dbReference type="PROSITE" id="PS50297">
    <property type="entry name" value="ANK_REP_REGION"/>
    <property type="match status" value="1"/>
</dbReference>
<evidence type="ECO:0000256" key="1">
    <source>
        <dbReference type="PROSITE-ProRule" id="PRU00023"/>
    </source>
</evidence>
<feature type="compositionally biased region" description="Low complexity" evidence="2">
    <location>
        <begin position="1093"/>
        <end position="1106"/>
    </location>
</feature>
<evidence type="ECO:0000256" key="2">
    <source>
        <dbReference type="SAM" id="MobiDB-lite"/>
    </source>
</evidence>
<dbReference type="PROSITE" id="PS50954">
    <property type="entry name" value="LEM"/>
    <property type="match status" value="1"/>
</dbReference>
<dbReference type="Proteomes" id="UP000297703">
    <property type="component" value="Unassembled WGS sequence"/>
</dbReference>
<feature type="region of interest" description="Disordered" evidence="2">
    <location>
        <begin position="870"/>
        <end position="915"/>
    </location>
</feature>
<dbReference type="InterPro" id="IPR011015">
    <property type="entry name" value="LEM/LEM-like_dom_sf"/>
</dbReference>
<name>A0A4D9EGQ5_9SAUR</name>
<evidence type="ECO:0000313" key="4">
    <source>
        <dbReference type="EMBL" id="TFK06572.1"/>
    </source>
</evidence>
<dbReference type="GO" id="GO:0000724">
    <property type="term" value="P:double-strand break repair via homologous recombination"/>
    <property type="evidence" value="ECO:0007669"/>
    <property type="project" value="TreeGrafter"/>
</dbReference>
<dbReference type="SUPFAM" id="SSF63451">
    <property type="entry name" value="LEM domain"/>
    <property type="match status" value="1"/>
</dbReference>
<dbReference type="GO" id="GO:0004520">
    <property type="term" value="F:DNA endonuclease activity"/>
    <property type="evidence" value="ECO:0007669"/>
    <property type="project" value="TreeGrafter"/>
</dbReference>
<dbReference type="SMART" id="SM00540">
    <property type="entry name" value="LEM"/>
    <property type="match status" value="1"/>
</dbReference>
<comment type="caution">
    <text evidence="4">The sequence shown here is derived from an EMBL/GenBank/DDBJ whole genome shotgun (WGS) entry which is preliminary data.</text>
</comment>
<protein>
    <submittedName>
        <fullName evidence="4">Glucosamine 6-phosphate N-acetyltransferase</fullName>
    </submittedName>
</protein>
<dbReference type="Gene3D" id="1.10.720.40">
    <property type="match status" value="1"/>
</dbReference>
<dbReference type="InterPro" id="IPR002110">
    <property type="entry name" value="Ankyrin_rpt"/>
</dbReference>
<dbReference type="PANTHER" id="PTHR46427:SF1">
    <property type="entry name" value="ANKYRIN REPEAT AND LEM DOMAIN-CONTAINING PROTEIN 1"/>
    <property type="match status" value="1"/>
</dbReference>
<dbReference type="Gene3D" id="1.25.40.20">
    <property type="entry name" value="Ankyrin repeat-containing domain"/>
    <property type="match status" value="1"/>
</dbReference>
<feature type="compositionally biased region" description="Low complexity" evidence="2">
    <location>
        <begin position="881"/>
        <end position="895"/>
    </location>
</feature>
<feature type="domain" description="LEM" evidence="3">
    <location>
        <begin position="1214"/>
        <end position="1258"/>
    </location>
</feature>
<dbReference type="Pfam" id="PF22945">
    <property type="entry name" value="LEM-3_GIY-YIG"/>
    <property type="match status" value="1"/>
</dbReference>
<feature type="region of interest" description="Disordered" evidence="2">
    <location>
        <begin position="1057"/>
        <end position="1139"/>
    </location>
</feature>
<dbReference type="PROSITE" id="PS50088">
    <property type="entry name" value="ANK_REPEAT"/>
    <property type="match status" value="2"/>
</dbReference>
<dbReference type="SMART" id="SM00248">
    <property type="entry name" value="ANK"/>
    <property type="match status" value="4"/>
</dbReference>
<feature type="region of interest" description="Disordered" evidence="2">
    <location>
        <begin position="764"/>
        <end position="824"/>
    </location>
</feature>
<keyword evidence="5" id="KW-1185">Reference proteome</keyword>